<dbReference type="EMBL" id="CP108021">
    <property type="protein sequence ID" value="WUM19418.1"/>
    <property type="molecule type" value="Genomic_DNA"/>
</dbReference>
<dbReference type="Pfam" id="PF08310">
    <property type="entry name" value="LGFP"/>
    <property type="match status" value="3"/>
</dbReference>
<sequence length="343" mass="38180">MSIKVTPATYREFDAFCRARDRLYYGYGQAFTRDPRQSTDCSGLVLQSAAFLGGRTDWVGNRYGSTESFRLDYDIVYKLGFKRMPRGGAPIDALMLVGLQHGGGGEYSHTACTVRGNDRPGGAVAFSSRGVDWESMGDGVRYYDGARAWNDPLFHDFWYLDAVLGDVAPPRPVINEIDAEYKRAASWLGRRLDGRELPLPDREGRMVRCEHGVIYWHPKVRANKAVGDRAVAVPGDVMDVWRRVNYETGPLGYPIERHYTDPGTGTIQAFQGGAVYRKFGTDGGVMTGKILQRYASEKAEKSRLGYPLGDEQFHDGGRSQKFEHGTAVFHPSMVVEILDAPTA</sequence>
<dbReference type="InterPro" id="IPR013207">
    <property type="entry name" value="LGFP"/>
</dbReference>
<gene>
    <name evidence="1" type="ORF">OG579_17165</name>
</gene>
<evidence type="ECO:0000313" key="2">
    <source>
        <dbReference type="Proteomes" id="UP001432128"/>
    </source>
</evidence>
<evidence type="ECO:0000313" key="1">
    <source>
        <dbReference type="EMBL" id="WUM19418.1"/>
    </source>
</evidence>
<proteinExistence type="predicted"/>
<dbReference type="AlphaFoldDB" id="A0AAU4K022"/>
<name>A0AAU4K022_9NOCA</name>
<protein>
    <recommendedName>
        <fullName evidence="3">Lysin A</fullName>
    </recommendedName>
</protein>
<dbReference type="KEGG" id="whr:OG579_17165"/>
<keyword evidence="2" id="KW-1185">Reference proteome</keyword>
<dbReference type="Proteomes" id="UP001432128">
    <property type="component" value="Chromosome"/>
</dbReference>
<reference evidence="1 2" key="1">
    <citation type="submission" date="2022-10" db="EMBL/GenBank/DDBJ databases">
        <title>The complete genomes of actinobacterial strains from the NBC collection.</title>
        <authorList>
            <person name="Joergensen T.S."/>
            <person name="Alvarez Arevalo M."/>
            <person name="Sterndorff E.B."/>
            <person name="Faurdal D."/>
            <person name="Vuksanovic O."/>
            <person name="Mourched A.-S."/>
            <person name="Charusanti P."/>
            <person name="Shaw S."/>
            <person name="Blin K."/>
            <person name="Weber T."/>
        </authorList>
    </citation>
    <scope>NUCLEOTIDE SEQUENCE [LARGE SCALE GENOMIC DNA]</scope>
    <source>
        <strain evidence="1 2">NBC_00319</strain>
    </source>
</reference>
<organism evidence="1 2">
    <name type="scientific">Williamsia herbipolensis</name>
    <dbReference type="NCBI Taxonomy" id="1603258"/>
    <lineage>
        <taxon>Bacteria</taxon>
        <taxon>Bacillati</taxon>
        <taxon>Actinomycetota</taxon>
        <taxon>Actinomycetes</taxon>
        <taxon>Mycobacteriales</taxon>
        <taxon>Nocardiaceae</taxon>
        <taxon>Williamsia</taxon>
    </lineage>
</organism>
<evidence type="ECO:0008006" key="3">
    <source>
        <dbReference type="Google" id="ProtNLM"/>
    </source>
</evidence>
<dbReference type="RefSeq" id="WP_328856927.1">
    <property type="nucleotide sequence ID" value="NZ_CP108021.1"/>
</dbReference>
<accession>A0AAU4K022</accession>